<sequence>MTMNKKNPFFLKSYFLVALLAVSLASFLYIQDIIFKLEETSLMQSRIFARFTSDMFTKNGQNLTDEIIFEEIIQNIKFPIIVTDSLDNPVAWRNIGYLDTIFSLDENPKYQADIRRMISRLDNENKPVEIKYNDRVFAIAHMGVDPLYKRLQFAPFFQIIVSSIFVLIGIYGFLFYKKSEENIIWAGMAKETAHQIGTPLTSLKAWVQILKDKNIDGRIVSGISEDSNRLEIIANRFNKIGSPLTIELVDINQEIEEIIKYFKSRAPQSEGHRIEFVFKSDRRLLVPIDKDLFKWSIENLIKNSMDALKESKNGEILIETRADQNKAVIKVSDNGNGIEKKNLEKIFEVGFSTKKYGWGIGLPLSKKIIEEFHKGKLVLEYTMAGKGTRFAIILPTKTQENEEENSLD</sequence>
<dbReference type="PROSITE" id="PS50109">
    <property type="entry name" value="HIS_KIN"/>
    <property type="match status" value="1"/>
</dbReference>
<dbReference type="InterPro" id="IPR003594">
    <property type="entry name" value="HATPase_dom"/>
</dbReference>
<feature type="transmembrane region" description="Helical" evidence="9">
    <location>
        <begin position="156"/>
        <end position="176"/>
    </location>
</feature>
<evidence type="ECO:0000256" key="9">
    <source>
        <dbReference type="SAM" id="Phobius"/>
    </source>
</evidence>
<protein>
    <recommendedName>
        <fullName evidence="2">histidine kinase</fullName>
        <ecNumber evidence="2">2.7.13.3</ecNumber>
    </recommendedName>
</protein>
<comment type="catalytic activity">
    <reaction evidence="1">
        <text>ATP + protein L-histidine = ADP + protein N-phospho-L-histidine.</text>
        <dbReference type="EC" id="2.7.13.3"/>
    </reaction>
</comment>
<evidence type="ECO:0000256" key="2">
    <source>
        <dbReference type="ARBA" id="ARBA00012438"/>
    </source>
</evidence>
<evidence type="ECO:0000259" key="10">
    <source>
        <dbReference type="PROSITE" id="PS50109"/>
    </source>
</evidence>
<dbReference type="EC" id="2.7.13.3" evidence="2"/>
<keyword evidence="9" id="KW-1133">Transmembrane helix</keyword>
<dbReference type="EMBL" id="DMZY01000188">
    <property type="protein sequence ID" value="HAV92794.1"/>
    <property type="molecule type" value="Genomic_DNA"/>
</dbReference>
<keyword evidence="3" id="KW-0597">Phosphoprotein</keyword>
<dbReference type="InterPro" id="IPR005467">
    <property type="entry name" value="His_kinase_dom"/>
</dbReference>
<evidence type="ECO:0000256" key="8">
    <source>
        <dbReference type="ARBA" id="ARBA00023012"/>
    </source>
</evidence>
<evidence type="ECO:0000256" key="5">
    <source>
        <dbReference type="ARBA" id="ARBA00022741"/>
    </source>
</evidence>
<dbReference type="SMART" id="SM00387">
    <property type="entry name" value="HATPase_c"/>
    <property type="match status" value="1"/>
</dbReference>
<dbReference type="InterPro" id="IPR036890">
    <property type="entry name" value="HATPase_C_sf"/>
</dbReference>
<evidence type="ECO:0000313" key="12">
    <source>
        <dbReference type="Proteomes" id="UP000264062"/>
    </source>
</evidence>
<dbReference type="GO" id="GO:0000155">
    <property type="term" value="F:phosphorelay sensor kinase activity"/>
    <property type="evidence" value="ECO:0007669"/>
    <property type="project" value="InterPro"/>
</dbReference>
<keyword evidence="7" id="KW-0067">ATP-binding</keyword>
<dbReference type="PANTHER" id="PTHR43065:SF10">
    <property type="entry name" value="PEROXIDE STRESS-ACTIVATED HISTIDINE KINASE MAK3"/>
    <property type="match status" value="1"/>
</dbReference>
<dbReference type="AlphaFoldDB" id="A0A350HB78"/>
<organism evidence="11 12">
    <name type="scientific">candidate division WOR-3 bacterium</name>
    <dbReference type="NCBI Taxonomy" id="2052148"/>
    <lineage>
        <taxon>Bacteria</taxon>
        <taxon>Bacteria division WOR-3</taxon>
    </lineage>
</organism>
<gene>
    <name evidence="11" type="ORF">DCW38_06405</name>
</gene>
<dbReference type="CDD" id="cd00082">
    <property type="entry name" value="HisKA"/>
    <property type="match status" value="1"/>
</dbReference>
<proteinExistence type="predicted"/>
<evidence type="ECO:0000256" key="1">
    <source>
        <dbReference type="ARBA" id="ARBA00000085"/>
    </source>
</evidence>
<dbReference type="Gene3D" id="3.30.565.10">
    <property type="entry name" value="Histidine kinase-like ATPase, C-terminal domain"/>
    <property type="match status" value="1"/>
</dbReference>
<evidence type="ECO:0000256" key="4">
    <source>
        <dbReference type="ARBA" id="ARBA00022679"/>
    </source>
</evidence>
<dbReference type="SUPFAM" id="SSF55874">
    <property type="entry name" value="ATPase domain of HSP90 chaperone/DNA topoisomerase II/histidine kinase"/>
    <property type="match status" value="1"/>
</dbReference>
<evidence type="ECO:0000313" key="11">
    <source>
        <dbReference type="EMBL" id="HAV92794.1"/>
    </source>
</evidence>
<keyword evidence="4" id="KW-0808">Transferase</keyword>
<evidence type="ECO:0000256" key="3">
    <source>
        <dbReference type="ARBA" id="ARBA00022553"/>
    </source>
</evidence>
<name>A0A350HB78_UNCW3</name>
<reference evidence="11 12" key="1">
    <citation type="journal article" date="2018" name="Nat. Biotechnol.">
        <title>A standardized bacterial taxonomy based on genome phylogeny substantially revises the tree of life.</title>
        <authorList>
            <person name="Parks D.H."/>
            <person name="Chuvochina M."/>
            <person name="Waite D.W."/>
            <person name="Rinke C."/>
            <person name="Skarshewski A."/>
            <person name="Chaumeil P.A."/>
            <person name="Hugenholtz P."/>
        </authorList>
    </citation>
    <scope>NUCLEOTIDE SEQUENCE [LARGE SCALE GENOMIC DNA]</scope>
    <source>
        <strain evidence="11">UBA9956</strain>
    </source>
</reference>
<keyword evidence="9" id="KW-0812">Transmembrane</keyword>
<dbReference type="GO" id="GO:0005524">
    <property type="term" value="F:ATP binding"/>
    <property type="evidence" value="ECO:0007669"/>
    <property type="project" value="UniProtKB-KW"/>
</dbReference>
<dbReference type="InterPro" id="IPR004358">
    <property type="entry name" value="Sig_transdc_His_kin-like_C"/>
</dbReference>
<dbReference type="PANTHER" id="PTHR43065">
    <property type="entry name" value="SENSOR HISTIDINE KINASE"/>
    <property type="match status" value="1"/>
</dbReference>
<evidence type="ECO:0000256" key="7">
    <source>
        <dbReference type="ARBA" id="ARBA00022840"/>
    </source>
</evidence>
<keyword evidence="6" id="KW-0418">Kinase</keyword>
<dbReference type="PRINTS" id="PR00344">
    <property type="entry name" value="BCTRLSENSOR"/>
</dbReference>
<comment type="caution">
    <text evidence="11">The sequence shown here is derived from an EMBL/GenBank/DDBJ whole genome shotgun (WGS) entry which is preliminary data.</text>
</comment>
<keyword evidence="9" id="KW-0472">Membrane</keyword>
<feature type="domain" description="Histidine kinase" evidence="10">
    <location>
        <begin position="191"/>
        <end position="398"/>
    </location>
</feature>
<dbReference type="InterPro" id="IPR003661">
    <property type="entry name" value="HisK_dim/P_dom"/>
</dbReference>
<accession>A0A350HB78</accession>
<keyword evidence="5" id="KW-0547">Nucleotide-binding</keyword>
<dbReference type="Proteomes" id="UP000264062">
    <property type="component" value="Unassembled WGS sequence"/>
</dbReference>
<keyword evidence="8" id="KW-0902">Two-component regulatory system</keyword>
<evidence type="ECO:0000256" key="6">
    <source>
        <dbReference type="ARBA" id="ARBA00022777"/>
    </source>
</evidence>
<dbReference type="Pfam" id="PF02518">
    <property type="entry name" value="HATPase_c"/>
    <property type="match status" value="1"/>
</dbReference>